<feature type="region of interest" description="Disordered" evidence="1">
    <location>
        <begin position="411"/>
        <end position="430"/>
    </location>
</feature>
<feature type="compositionally biased region" description="Polar residues" evidence="1">
    <location>
        <begin position="117"/>
        <end position="143"/>
    </location>
</feature>
<protein>
    <submittedName>
        <fullName evidence="2">Uncharacterized protein</fullName>
    </submittedName>
</protein>
<evidence type="ECO:0000313" key="3">
    <source>
        <dbReference type="Proteomes" id="UP001153461"/>
    </source>
</evidence>
<dbReference type="AlphaFoldDB" id="A0A9W4HIH7"/>
<gene>
    <name evidence="2" type="ORF">PNAL_LOCUS2618</name>
</gene>
<name>A0A9W4HIH7_PENNA</name>
<comment type="caution">
    <text evidence="2">The sequence shown here is derived from an EMBL/GenBank/DDBJ whole genome shotgun (WGS) entry which is preliminary data.</text>
</comment>
<organism evidence="2 3">
    <name type="scientific">Penicillium nalgiovense</name>
    <dbReference type="NCBI Taxonomy" id="60175"/>
    <lineage>
        <taxon>Eukaryota</taxon>
        <taxon>Fungi</taxon>
        <taxon>Dikarya</taxon>
        <taxon>Ascomycota</taxon>
        <taxon>Pezizomycotina</taxon>
        <taxon>Eurotiomycetes</taxon>
        <taxon>Eurotiomycetidae</taxon>
        <taxon>Eurotiales</taxon>
        <taxon>Aspergillaceae</taxon>
        <taxon>Penicillium</taxon>
    </lineage>
</organism>
<proteinExistence type="predicted"/>
<reference evidence="2" key="1">
    <citation type="submission" date="2021-07" db="EMBL/GenBank/DDBJ databases">
        <authorList>
            <person name="Branca A.L. A."/>
        </authorList>
    </citation>
    <scope>NUCLEOTIDE SEQUENCE</scope>
</reference>
<dbReference type="Proteomes" id="UP001153461">
    <property type="component" value="Unassembled WGS sequence"/>
</dbReference>
<evidence type="ECO:0000256" key="1">
    <source>
        <dbReference type="SAM" id="MobiDB-lite"/>
    </source>
</evidence>
<evidence type="ECO:0000313" key="2">
    <source>
        <dbReference type="EMBL" id="CAG8027201.1"/>
    </source>
</evidence>
<feature type="region of interest" description="Disordered" evidence="1">
    <location>
        <begin position="231"/>
        <end position="291"/>
    </location>
</feature>
<feature type="compositionally biased region" description="Low complexity" evidence="1">
    <location>
        <begin position="233"/>
        <end position="250"/>
    </location>
</feature>
<feature type="region of interest" description="Disordered" evidence="1">
    <location>
        <begin position="113"/>
        <end position="147"/>
    </location>
</feature>
<dbReference type="OrthoDB" id="5464at2759"/>
<dbReference type="EMBL" id="CAJVNV010000084">
    <property type="protein sequence ID" value="CAG8027201.1"/>
    <property type="molecule type" value="Genomic_DNA"/>
</dbReference>
<accession>A0A9W4HIH7</accession>
<feature type="compositionally biased region" description="Polar residues" evidence="1">
    <location>
        <begin position="256"/>
        <end position="291"/>
    </location>
</feature>
<sequence length="498" mass="54569">MVSRVTSCSLAPKRHSPQTIIRSHETVFNNAQYNLHLRTFINPKPFIYTHHISIFISIYIPHRLLSFLLKAILQISSSTTEHSSVGIMGHHTMPVPRIPGLSLPSFRELDESVEANRPNQPSPHVSNNMYDGIGNRSSYSPQEINTIPNPYPPYPAKGWLIPPDPSQNVCIHPSLPRDIILISSQAFRESGFTYQDVSAGILQPNVSVDREHHLAPELIQLPPLAIRPKETETLQTSPTPTQSTISSAPTARRETLSPSTQVPSTPEKISSNAPRPIPTNQVPPNKQINRQRINRDAAANHRVQRRRVGVHFSEVAAHTAKCDVCNKRNKNGMSRCQNCGWQVCRKCLTDRNGDRTHASFGATHVPEGGGDMPVSSPPVDGTQDCGYSKSIAEVRAAQTLLDLGSFSNGTGTGIPTTTGEVKGAAGGQKVPPARRRVLRQQGDALSTDSDTTLSVVEDEEWARDESDIPIGEDGLPIGYVITRRNPARAARPSTKMAE</sequence>